<dbReference type="Proteomes" id="UP000237752">
    <property type="component" value="Unassembled WGS sequence"/>
</dbReference>
<keyword evidence="1" id="KW-0540">Nuclease</keyword>
<dbReference type="AlphaFoldDB" id="A0A2T0Z4X7"/>
<gene>
    <name evidence="3" type="ORF">CLV47_12833</name>
</gene>
<dbReference type="Gene3D" id="3.10.450.30">
    <property type="entry name" value="Microbial ribonucleases"/>
    <property type="match status" value="1"/>
</dbReference>
<dbReference type="GO" id="GO:0016787">
    <property type="term" value="F:hydrolase activity"/>
    <property type="evidence" value="ECO:0007669"/>
    <property type="project" value="UniProtKB-KW"/>
</dbReference>
<comment type="caution">
    <text evidence="3">The sequence shown here is derived from an EMBL/GenBank/DDBJ whole genome shotgun (WGS) entry which is preliminary data.</text>
</comment>
<evidence type="ECO:0000256" key="2">
    <source>
        <dbReference type="ARBA" id="ARBA00022801"/>
    </source>
</evidence>
<dbReference type="InterPro" id="IPR016191">
    <property type="entry name" value="Ribonuclease/ribotoxin"/>
</dbReference>
<sequence>MTYRQFMKVFDRLMRRKPAAAVLVVVGLVIAGFFLVRGGTTSDGPEAQSGVTSSQVATDAATGASTVALSALPKEAAQTLKLIKAGGPFPYEKDGSTFGNFEKLLPLKSGGYYHEYTVPTPGESDRGARRIIAGDGGEFYYTGDHYASFQRIEEDS</sequence>
<dbReference type="InterPro" id="IPR000026">
    <property type="entry name" value="N1-like"/>
</dbReference>
<dbReference type="Pfam" id="PF00545">
    <property type="entry name" value="Ribonuclease"/>
    <property type="match status" value="1"/>
</dbReference>
<evidence type="ECO:0000313" key="4">
    <source>
        <dbReference type="Proteomes" id="UP000237752"/>
    </source>
</evidence>
<dbReference type="RefSeq" id="WP_202862725.1">
    <property type="nucleotide sequence ID" value="NZ_PVUE01000028.1"/>
</dbReference>
<evidence type="ECO:0000313" key="3">
    <source>
        <dbReference type="EMBL" id="PRZ31395.1"/>
    </source>
</evidence>
<evidence type="ECO:0000256" key="1">
    <source>
        <dbReference type="ARBA" id="ARBA00022722"/>
    </source>
</evidence>
<dbReference type="EMBL" id="PVUE01000028">
    <property type="protein sequence ID" value="PRZ31395.1"/>
    <property type="molecule type" value="Genomic_DNA"/>
</dbReference>
<protein>
    <submittedName>
        <fullName evidence="3">Ribonuclease T1</fullName>
    </submittedName>
</protein>
<dbReference type="GO" id="GO:0004521">
    <property type="term" value="F:RNA endonuclease activity"/>
    <property type="evidence" value="ECO:0007669"/>
    <property type="project" value="InterPro"/>
</dbReference>
<keyword evidence="2" id="KW-0378">Hydrolase</keyword>
<reference evidence="3 4" key="1">
    <citation type="submission" date="2018-03" db="EMBL/GenBank/DDBJ databases">
        <title>Genomic Encyclopedia of Archaeal and Bacterial Type Strains, Phase II (KMG-II): from individual species to whole genera.</title>
        <authorList>
            <person name="Goeker M."/>
        </authorList>
    </citation>
    <scope>NUCLEOTIDE SEQUENCE [LARGE SCALE GENOMIC DNA]</scope>
    <source>
        <strain evidence="3 4">DSM 100065</strain>
    </source>
</reference>
<dbReference type="SUPFAM" id="SSF53933">
    <property type="entry name" value="Microbial ribonucleases"/>
    <property type="match status" value="1"/>
</dbReference>
<organism evidence="3 4">
    <name type="scientific">Antricoccus suffuscus</name>
    <dbReference type="NCBI Taxonomy" id="1629062"/>
    <lineage>
        <taxon>Bacteria</taxon>
        <taxon>Bacillati</taxon>
        <taxon>Actinomycetota</taxon>
        <taxon>Actinomycetes</taxon>
        <taxon>Geodermatophilales</taxon>
        <taxon>Antricoccaceae</taxon>
        <taxon>Antricoccus</taxon>
    </lineage>
</organism>
<name>A0A2T0Z4X7_9ACTN</name>
<proteinExistence type="predicted"/>
<keyword evidence="4" id="KW-1185">Reference proteome</keyword>
<dbReference type="GO" id="GO:0003723">
    <property type="term" value="F:RNA binding"/>
    <property type="evidence" value="ECO:0007669"/>
    <property type="project" value="InterPro"/>
</dbReference>
<accession>A0A2T0Z4X7</accession>